<evidence type="ECO:0000256" key="1">
    <source>
        <dbReference type="ARBA" id="ARBA00012776"/>
    </source>
</evidence>
<evidence type="ECO:0000313" key="7">
    <source>
        <dbReference type="EMBL" id="GAG40573.1"/>
    </source>
</evidence>
<gene>
    <name evidence="7" type="ORF">S01H1_69561</name>
</gene>
<name>X0XVI3_9ZZZZ</name>
<evidence type="ECO:0000256" key="2">
    <source>
        <dbReference type="ARBA" id="ARBA00022563"/>
    </source>
</evidence>
<proteinExistence type="predicted"/>
<dbReference type="SUPFAM" id="SSF51735">
    <property type="entry name" value="NAD(P)-binding Rossmann-fold domains"/>
    <property type="match status" value="1"/>
</dbReference>
<dbReference type="PANTHER" id="PTHR48099:SF5">
    <property type="entry name" value="C-1-TETRAHYDROFOLATE SYNTHASE, CYTOPLASMIC"/>
    <property type="match status" value="1"/>
</dbReference>
<accession>X0XVI3</accession>
<dbReference type="GO" id="GO:0035999">
    <property type="term" value="P:tetrahydrofolate interconversion"/>
    <property type="evidence" value="ECO:0007669"/>
    <property type="project" value="TreeGrafter"/>
</dbReference>
<dbReference type="FunFam" id="3.40.50.720:FF:000189">
    <property type="entry name" value="Bifunctional protein FolD"/>
    <property type="match status" value="1"/>
</dbReference>
<dbReference type="InterPro" id="IPR000672">
    <property type="entry name" value="THF_DH/CycHdrlase"/>
</dbReference>
<evidence type="ECO:0000256" key="5">
    <source>
        <dbReference type="ARBA" id="ARBA00023268"/>
    </source>
</evidence>
<keyword evidence="3" id="KW-0378">Hydrolase</keyword>
<feature type="domain" description="Tetrahydrofolate dehydrogenase/cyclohydrolase NAD(P)-binding" evidence="6">
    <location>
        <begin position="20"/>
        <end position="170"/>
    </location>
</feature>
<feature type="non-terminal residue" evidence="7">
    <location>
        <position position="1"/>
    </location>
</feature>
<dbReference type="GO" id="GO:0004488">
    <property type="term" value="F:methylenetetrahydrofolate dehydrogenase (NADP+) activity"/>
    <property type="evidence" value="ECO:0007669"/>
    <property type="project" value="InterPro"/>
</dbReference>
<evidence type="ECO:0000256" key="3">
    <source>
        <dbReference type="ARBA" id="ARBA00022801"/>
    </source>
</evidence>
<keyword evidence="4" id="KW-0560">Oxidoreductase</keyword>
<dbReference type="GO" id="GO:0005829">
    <property type="term" value="C:cytosol"/>
    <property type="evidence" value="ECO:0007669"/>
    <property type="project" value="TreeGrafter"/>
</dbReference>
<reference evidence="7" key="1">
    <citation type="journal article" date="2014" name="Front. Microbiol.">
        <title>High frequency of phylogenetically diverse reductive dehalogenase-homologous genes in deep subseafloor sedimentary metagenomes.</title>
        <authorList>
            <person name="Kawai M."/>
            <person name="Futagami T."/>
            <person name="Toyoda A."/>
            <person name="Takaki Y."/>
            <person name="Nishi S."/>
            <person name="Hori S."/>
            <person name="Arai W."/>
            <person name="Tsubouchi T."/>
            <person name="Morono Y."/>
            <person name="Uchiyama I."/>
            <person name="Ito T."/>
            <person name="Fujiyama A."/>
            <person name="Inagaki F."/>
            <person name="Takami H."/>
        </authorList>
    </citation>
    <scope>NUCLEOTIDE SEQUENCE</scope>
    <source>
        <strain evidence="7">Expedition CK06-06</strain>
    </source>
</reference>
<dbReference type="EC" id="3.5.4.9" evidence="1"/>
<dbReference type="InterPro" id="IPR036291">
    <property type="entry name" value="NAD(P)-bd_dom_sf"/>
</dbReference>
<keyword evidence="2" id="KW-0554">One-carbon metabolism</keyword>
<dbReference type="EMBL" id="BARS01046196">
    <property type="protein sequence ID" value="GAG40573.1"/>
    <property type="molecule type" value="Genomic_DNA"/>
</dbReference>
<dbReference type="PANTHER" id="PTHR48099">
    <property type="entry name" value="C-1-TETRAHYDROFOLATE SYNTHASE, CYTOPLASMIC-RELATED"/>
    <property type="match status" value="1"/>
</dbReference>
<evidence type="ECO:0000259" key="6">
    <source>
        <dbReference type="Pfam" id="PF02882"/>
    </source>
</evidence>
<dbReference type="AlphaFoldDB" id="X0XVI3"/>
<dbReference type="GO" id="GO:0004477">
    <property type="term" value="F:methenyltetrahydrofolate cyclohydrolase activity"/>
    <property type="evidence" value="ECO:0007669"/>
    <property type="project" value="UniProtKB-EC"/>
</dbReference>
<dbReference type="PRINTS" id="PR00085">
    <property type="entry name" value="THFDHDRGNASE"/>
</dbReference>
<protein>
    <recommendedName>
        <fullName evidence="1">methenyltetrahydrofolate cyclohydrolase</fullName>
        <ecNumber evidence="1">3.5.4.9</ecNumber>
    </recommendedName>
</protein>
<organism evidence="7">
    <name type="scientific">marine sediment metagenome</name>
    <dbReference type="NCBI Taxonomy" id="412755"/>
    <lineage>
        <taxon>unclassified sequences</taxon>
        <taxon>metagenomes</taxon>
        <taxon>ecological metagenomes</taxon>
    </lineage>
</organism>
<sequence length="173" mass="17969">DGTNPVNTGKLLLGEETFFPSTPYGVKELLLRSGHSPEGKHVVICGRSNIVGKPLMGMLVQKQKGANATVTVCHTGTKDLASITRQADILVAAMGKAKAITADMVKEGAIVIDVGVNPIEDPATGKFKLTGDVDFETVKEKAGAITPVPGGTGPVTSAMLITNTVKSAKRCNK</sequence>
<dbReference type="Pfam" id="PF02882">
    <property type="entry name" value="THF_DHG_CYH_C"/>
    <property type="match status" value="1"/>
</dbReference>
<evidence type="ECO:0000256" key="4">
    <source>
        <dbReference type="ARBA" id="ARBA00023002"/>
    </source>
</evidence>
<dbReference type="Gene3D" id="3.40.50.720">
    <property type="entry name" value="NAD(P)-binding Rossmann-like Domain"/>
    <property type="match status" value="1"/>
</dbReference>
<dbReference type="CDD" id="cd01080">
    <property type="entry name" value="NAD_bind_m-THF_DH_Cyclohyd"/>
    <property type="match status" value="1"/>
</dbReference>
<dbReference type="InterPro" id="IPR020631">
    <property type="entry name" value="THF_DH/CycHdrlase_NAD-bd_dom"/>
</dbReference>
<keyword evidence="5" id="KW-0511">Multifunctional enzyme</keyword>
<comment type="caution">
    <text evidence="7">The sequence shown here is derived from an EMBL/GenBank/DDBJ whole genome shotgun (WGS) entry which is preliminary data.</text>
</comment>